<dbReference type="Proteomes" id="UP000000969">
    <property type="component" value="Segment"/>
</dbReference>
<dbReference type="RefSeq" id="YP_277475.1">
    <property type="nucleotide sequence ID" value="NC_007291.1"/>
</dbReference>
<sequence length="124" mass="14146">MKTLKATFTGCADEKHPGFTVGKQYDIEDHGDGYISTYDDDGCYRAVENGAFYKFELLDGDQSFETETDCAGAASYGDKKPRLRYYINEHEVDMIEFGNVRYTVDQLDEDGVKCDTIKFEVKFQ</sequence>
<dbReference type="KEGG" id="vg:3562332"/>
<gene>
    <name evidence="1" type="ORF">JK_35</name>
</gene>
<evidence type="ECO:0000313" key="1">
    <source>
        <dbReference type="EMBL" id="AAZ29285.1"/>
    </source>
</evidence>
<reference evidence="1 2" key="1">
    <citation type="submission" date="2005-07" db="EMBL/GenBank/DDBJ databases">
        <title>Bacteriophage JK06 is a highly specific type for pathogenic E. coli O157:H7.</title>
        <authorList>
            <person name="Kagan J."/>
            <person name="Kuhn J."/>
        </authorList>
    </citation>
    <scope>NUCLEOTIDE SEQUENCE [LARGE SCALE GENOMIC DNA]</scope>
</reference>
<keyword evidence="2" id="KW-1185">Reference proteome</keyword>
<proteinExistence type="predicted"/>
<organism evidence="1 2">
    <name type="scientific">Escherichia phage Jk06</name>
    <dbReference type="NCBI Taxonomy" id="2886922"/>
    <lineage>
        <taxon>Viruses</taxon>
        <taxon>Duplodnaviria</taxon>
        <taxon>Heunggongvirae</taxon>
        <taxon>Uroviricota</taxon>
        <taxon>Caudoviricetes</taxon>
        <taxon>Drexlerviridae</taxon>
        <taxon>Rogunavirinae</taxon>
        <taxon>Rogunavirus</taxon>
        <taxon>Rogunavirus Jk06</taxon>
    </lineage>
</organism>
<dbReference type="GeneID" id="3562332"/>
<name>Q45PY1_9CAUD</name>
<protein>
    <submittedName>
        <fullName evidence="1">JK_35P</fullName>
    </submittedName>
</protein>
<dbReference type="EMBL" id="DQ121662">
    <property type="protein sequence ID" value="AAZ29285.1"/>
    <property type="molecule type" value="Genomic_DNA"/>
</dbReference>
<evidence type="ECO:0000313" key="2">
    <source>
        <dbReference type="Proteomes" id="UP000000969"/>
    </source>
</evidence>
<accession>Q45PY1</accession>